<feature type="signal peptide" evidence="2">
    <location>
        <begin position="1"/>
        <end position="18"/>
    </location>
</feature>
<reference evidence="3" key="2">
    <citation type="journal article" date="2015" name="Data Brief">
        <title>Shoot transcriptome of the giant reed, Arundo donax.</title>
        <authorList>
            <person name="Barrero R.A."/>
            <person name="Guerrero F.D."/>
            <person name="Moolhuijzen P."/>
            <person name="Goolsby J.A."/>
            <person name="Tidwell J."/>
            <person name="Bellgard S.E."/>
            <person name="Bellgard M.I."/>
        </authorList>
    </citation>
    <scope>NUCLEOTIDE SEQUENCE</scope>
    <source>
        <tissue evidence="3">Shoot tissue taken approximately 20 cm above the soil surface</tissue>
    </source>
</reference>
<dbReference type="EMBL" id="GBRH01265945">
    <property type="protein sequence ID" value="JAD31950.1"/>
    <property type="molecule type" value="Transcribed_RNA"/>
</dbReference>
<keyword evidence="1" id="KW-0812">Transmembrane</keyword>
<evidence type="ECO:0000256" key="2">
    <source>
        <dbReference type="SAM" id="SignalP"/>
    </source>
</evidence>
<feature type="transmembrane region" description="Helical" evidence="1">
    <location>
        <begin position="30"/>
        <end position="49"/>
    </location>
</feature>
<evidence type="ECO:0000313" key="3">
    <source>
        <dbReference type="EMBL" id="JAD31950.1"/>
    </source>
</evidence>
<accession>A0A0A8Z5C6</accession>
<keyword evidence="1" id="KW-1133">Transmembrane helix</keyword>
<name>A0A0A8Z5C6_ARUDO</name>
<evidence type="ECO:0000256" key="1">
    <source>
        <dbReference type="SAM" id="Phobius"/>
    </source>
</evidence>
<dbReference type="AlphaFoldDB" id="A0A0A8Z5C6"/>
<keyword evidence="2" id="KW-0732">Signal</keyword>
<sequence length="81" mass="9826">MHLLDFVLCMHIYPSCLALAADYMFHQVEIIFFICFISLDMFLYLYFFLKKGKRFVMPVLTPKYCCPQYPLRFLSMYRCLL</sequence>
<protein>
    <submittedName>
        <fullName evidence="3">Uncharacterized protein</fullName>
    </submittedName>
</protein>
<organism evidence="3">
    <name type="scientific">Arundo donax</name>
    <name type="common">Giant reed</name>
    <name type="synonym">Donax arundinaceus</name>
    <dbReference type="NCBI Taxonomy" id="35708"/>
    <lineage>
        <taxon>Eukaryota</taxon>
        <taxon>Viridiplantae</taxon>
        <taxon>Streptophyta</taxon>
        <taxon>Embryophyta</taxon>
        <taxon>Tracheophyta</taxon>
        <taxon>Spermatophyta</taxon>
        <taxon>Magnoliopsida</taxon>
        <taxon>Liliopsida</taxon>
        <taxon>Poales</taxon>
        <taxon>Poaceae</taxon>
        <taxon>PACMAD clade</taxon>
        <taxon>Arundinoideae</taxon>
        <taxon>Arundineae</taxon>
        <taxon>Arundo</taxon>
    </lineage>
</organism>
<keyword evidence="1" id="KW-0472">Membrane</keyword>
<feature type="chain" id="PRO_5002059869" evidence="2">
    <location>
        <begin position="19"/>
        <end position="81"/>
    </location>
</feature>
<reference evidence="3" key="1">
    <citation type="submission" date="2014-09" db="EMBL/GenBank/DDBJ databases">
        <authorList>
            <person name="Magalhaes I.L.F."/>
            <person name="Oliveira U."/>
            <person name="Santos F.R."/>
            <person name="Vidigal T.H.D.A."/>
            <person name="Brescovit A.D."/>
            <person name="Santos A.J."/>
        </authorList>
    </citation>
    <scope>NUCLEOTIDE SEQUENCE</scope>
    <source>
        <tissue evidence="3">Shoot tissue taken approximately 20 cm above the soil surface</tissue>
    </source>
</reference>
<proteinExistence type="predicted"/>